<proteinExistence type="predicted"/>
<feature type="non-terminal residue" evidence="1">
    <location>
        <position position="116"/>
    </location>
</feature>
<evidence type="ECO:0000313" key="2">
    <source>
        <dbReference type="Proteomes" id="UP000789702"/>
    </source>
</evidence>
<dbReference type="EMBL" id="CAJVPU010005359">
    <property type="protein sequence ID" value="CAG8546583.1"/>
    <property type="molecule type" value="Genomic_DNA"/>
</dbReference>
<reference evidence="1" key="1">
    <citation type="submission" date="2021-06" db="EMBL/GenBank/DDBJ databases">
        <authorList>
            <person name="Kallberg Y."/>
            <person name="Tangrot J."/>
            <person name="Rosling A."/>
        </authorList>
    </citation>
    <scope>NUCLEOTIDE SEQUENCE</scope>
    <source>
        <strain evidence="1">IL203A</strain>
    </source>
</reference>
<evidence type="ECO:0000313" key="1">
    <source>
        <dbReference type="EMBL" id="CAG8546583.1"/>
    </source>
</evidence>
<accession>A0ACA9LRF8</accession>
<keyword evidence="2" id="KW-1185">Reference proteome</keyword>
<comment type="caution">
    <text evidence="1">The sequence shown here is derived from an EMBL/GenBank/DDBJ whole genome shotgun (WGS) entry which is preliminary data.</text>
</comment>
<name>A0ACA9LRF8_9GLOM</name>
<dbReference type="Proteomes" id="UP000789702">
    <property type="component" value="Unassembled WGS sequence"/>
</dbReference>
<organism evidence="1 2">
    <name type="scientific">Dentiscutata heterogama</name>
    <dbReference type="NCBI Taxonomy" id="1316150"/>
    <lineage>
        <taxon>Eukaryota</taxon>
        <taxon>Fungi</taxon>
        <taxon>Fungi incertae sedis</taxon>
        <taxon>Mucoromycota</taxon>
        <taxon>Glomeromycotina</taxon>
        <taxon>Glomeromycetes</taxon>
        <taxon>Diversisporales</taxon>
        <taxon>Gigasporaceae</taxon>
        <taxon>Dentiscutata</taxon>
    </lineage>
</organism>
<sequence>MNNFQHQPDIRSVVSLITNIGHGLSLPMPLLIHVTLLFLYLLLENYLSQILNSQESSNINQMDLDSDQNGSNGEHEGSHFAHNSEFDQNGSNGEHEGSHFVHNSEFDQNGSNGEHE</sequence>
<protein>
    <submittedName>
        <fullName evidence="1">9920_t:CDS:1</fullName>
    </submittedName>
</protein>
<gene>
    <name evidence="1" type="ORF">DHETER_LOCUS5035</name>
</gene>